<evidence type="ECO:0008006" key="4">
    <source>
        <dbReference type="Google" id="ProtNLM"/>
    </source>
</evidence>
<evidence type="ECO:0000313" key="3">
    <source>
        <dbReference type="Proteomes" id="UP000481033"/>
    </source>
</evidence>
<feature type="transmembrane region" description="Helical" evidence="1">
    <location>
        <begin position="260"/>
        <end position="280"/>
    </location>
</feature>
<feature type="transmembrane region" description="Helical" evidence="1">
    <location>
        <begin position="74"/>
        <end position="92"/>
    </location>
</feature>
<dbReference type="RefSeq" id="WP_163695720.1">
    <property type="nucleotide sequence ID" value="NZ_QXHD01000003.1"/>
</dbReference>
<keyword evidence="3" id="KW-1185">Reference proteome</keyword>
<evidence type="ECO:0000256" key="1">
    <source>
        <dbReference type="SAM" id="Phobius"/>
    </source>
</evidence>
<sequence length="392" mass="44768">MQFHVASLCSLALCLWGFQTELWGLAVPMIVCIEGRRVFSKGWTLSKKATVWVLFICISVIVVTLQLTGAFQGMLQLLPLALFPLMLAQLYTTNLSQRMQDFLVNPSFTKRGIQWKRPPFDFGYVYFGLYLLSASAVNANRFLFYSLAWLLVAILFFTLRPAKPKVMAWLGLICLAGILGIWAHRQLSQFQFDHTSLNNGNGQGNGQGYGQGNGQGYGQGDGFSQGLNQDSPLELMLRRLGEKLLASIQEQLPQDTKSRVLLLLIFLGIVTIGGLLIWWWRRRRQKMLAKNVVFGMRSQPTLPGIDSEFYQIEQIFKQLKLRRRPAENLQHWMERLTEKLSVAQVEALKPIIQLHYRYRFDPEGIDAAERNQLRSLSQSWLDSYRVSQDAQG</sequence>
<feature type="transmembrane region" description="Helical" evidence="1">
    <location>
        <begin position="48"/>
        <end position="67"/>
    </location>
</feature>
<organism evidence="2 3">
    <name type="scientific">Adonisia turfae CCMR0081</name>
    <dbReference type="NCBI Taxonomy" id="2292702"/>
    <lineage>
        <taxon>Bacteria</taxon>
        <taxon>Bacillati</taxon>
        <taxon>Cyanobacteriota</taxon>
        <taxon>Adonisia</taxon>
        <taxon>Adonisia turfae</taxon>
    </lineage>
</organism>
<accession>A0A6M0RE88</accession>
<dbReference type="Proteomes" id="UP000481033">
    <property type="component" value="Unassembled WGS sequence"/>
</dbReference>
<feature type="transmembrane region" description="Helical" evidence="1">
    <location>
        <begin position="166"/>
        <end position="184"/>
    </location>
</feature>
<comment type="caution">
    <text evidence="2">The sequence shown here is derived from an EMBL/GenBank/DDBJ whole genome shotgun (WGS) entry which is preliminary data.</text>
</comment>
<protein>
    <recommendedName>
        <fullName evidence="4">DUF4129 domain-containing protein</fullName>
    </recommendedName>
</protein>
<dbReference type="AlphaFoldDB" id="A0A6M0RE88"/>
<keyword evidence="1" id="KW-0472">Membrane</keyword>
<dbReference type="EMBL" id="QXHD01000003">
    <property type="protein sequence ID" value="NEZ54588.1"/>
    <property type="molecule type" value="Genomic_DNA"/>
</dbReference>
<keyword evidence="1" id="KW-0812">Transmembrane</keyword>
<evidence type="ECO:0000313" key="2">
    <source>
        <dbReference type="EMBL" id="NEZ54588.1"/>
    </source>
</evidence>
<proteinExistence type="predicted"/>
<keyword evidence="1" id="KW-1133">Transmembrane helix</keyword>
<name>A0A6M0RE88_9CYAN</name>
<reference evidence="2 3" key="1">
    <citation type="journal article" date="2020" name="Microb. Ecol.">
        <title>Ecogenomics of the Marine Benthic Filamentous Cyanobacterium Adonisia.</title>
        <authorList>
            <person name="Walter J.M."/>
            <person name="Coutinho F.H."/>
            <person name="Leomil L."/>
            <person name="Hargreaves P.I."/>
            <person name="Campeao M.E."/>
            <person name="Vieira V.V."/>
            <person name="Silva B.S."/>
            <person name="Fistarol G.O."/>
            <person name="Salomon P.S."/>
            <person name="Sawabe T."/>
            <person name="Mino S."/>
            <person name="Hosokawa M."/>
            <person name="Miyashita H."/>
            <person name="Maruyama F."/>
            <person name="van Verk M.C."/>
            <person name="Dutilh B.E."/>
            <person name="Thompson C.C."/>
            <person name="Thompson F.L."/>
        </authorList>
    </citation>
    <scope>NUCLEOTIDE SEQUENCE [LARGE SCALE GENOMIC DNA]</scope>
    <source>
        <strain evidence="2 3">CCMR0081</strain>
    </source>
</reference>
<feature type="transmembrane region" description="Helical" evidence="1">
    <location>
        <begin position="142"/>
        <end position="159"/>
    </location>
</feature>
<gene>
    <name evidence="2" type="ORF">DXZ20_02545</name>
</gene>